<protein>
    <submittedName>
        <fullName evidence="4">Uncharacterized protein</fullName>
    </submittedName>
</protein>
<evidence type="ECO:0000256" key="1">
    <source>
        <dbReference type="ARBA" id="ARBA00022737"/>
    </source>
</evidence>
<reference evidence="4" key="1">
    <citation type="submission" date="2018-05" db="EMBL/GenBank/DDBJ databases">
        <authorList>
            <person name="Lanie J.A."/>
            <person name="Ng W.-L."/>
            <person name="Kazmierczak K.M."/>
            <person name="Andrzejewski T.M."/>
            <person name="Davidsen T.M."/>
            <person name="Wayne K.J."/>
            <person name="Tettelin H."/>
            <person name="Glass J.I."/>
            <person name="Rusch D."/>
            <person name="Podicherti R."/>
            <person name="Tsui H.-C.T."/>
            <person name="Winkler M.E."/>
        </authorList>
    </citation>
    <scope>NUCLEOTIDE SEQUENCE</scope>
</reference>
<organism evidence="4">
    <name type="scientific">marine metagenome</name>
    <dbReference type="NCBI Taxonomy" id="408172"/>
    <lineage>
        <taxon>unclassified sequences</taxon>
        <taxon>metagenomes</taxon>
        <taxon>ecological metagenomes</taxon>
    </lineage>
</organism>
<dbReference type="Gene3D" id="1.25.40.10">
    <property type="entry name" value="Tetratricopeptide repeat domain"/>
    <property type="match status" value="3"/>
</dbReference>
<gene>
    <name evidence="4" type="ORF">METZ01_LOCUS114366</name>
</gene>
<name>A0A381XAD9_9ZZZZ</name>
<dbReference type="PROSITE" id="PS50005">
    <property type="entry name" value="TPR"/>
    <property type="match status" value="2"/>
</dbReference>
<keyword evidence="3" id="KW-0472">Membrane</keyword>
<dbReference type="Gene3D" id="3.40.50.10070">
    <property type="entry name" value="TolB, N-terminal domain"/>
    <property type="match status" value="1"/>
</dbReference>
<dbReference type="PANTHER" id="PTHR44943">
    <property type="entry name" value="CELLULOSE SYNTHASE OPERON PROTEIN C"/>
    <property type="match status" value="1"/>
</dbReference>
<evidence type="ECO:0000256" key="2">
    <source>
        <dbReference type="ARBA" id="ARBA00022803"/>
    </source>
</evidence>
<dbReference type="InterPro" id="IPR019734">
    <property type="entry name" value="TPR_rpt"/>
</dbReference>
<sequence length="649" mass="75036">MQLVEIVFPIFNFPQWTSQFVIIVVLLGFPISVILSWVFDRTPQGYIKTESSPKAAVKTDSISKENGSFYKNKKNWLLIAGVIAGILIGRFGQTSISSDIYINEKSIAVLPFDNLSNDQDDEYFADGMTEDILTELSKIKDLLVISRTTIMKYKDTNKSLKEIGKELGVANILEGSIRRVGERVRITGQLINALSDKHLWAEKYDRNIEDIFKVQDEVASAIANALRIELSDEEAMMISESQTESIEAYDYYIKGRTLSYFYESAKREEAIENYRKAIQIDPEYALPYAGISRVRMSQVTTQPMENDFTTIALKEAEEYSKKAVLLGPNQAEAHFALGFFYNQTEKYDLAFASFNTAIMLNPSHAHAHDEIGDVYLYNYGDFNRAIPWYDKALRRDPDLVPSKWFKSEILLRNGQVNDGLLLLEEALAQHPNVTQLSTLKHAGLMMSGKYEEAYEFILNQQDIYTRENVLLEYYQAIGLSLLYLNKMSDFEQIIKKISNISYSDRTHHKNYLIHLRSFMEKKYLVAIKGFEILDNSYIYARKSGLRRILSDVFYYWRAKSFIEMGDYQNALNETFRFRPVNNEITGRMIFDNYWTKKDYLRGLAYEGLGDKSNARESYIDFLRIWSNADENLPEIIDAKKRLRNLGWNV</sequence>
<dbReference type="AlphaFoldDB" id="A0A381XAD9"/>
<dbReference type="SUPFAM" id="SSF48452">
    <property type="entry name" value="TPR-like"/>
    <property type="match status" value="1"/>
</dbReference>
<dbReference type="SMART" id="SM00028">
    <property type="entry name" value="TPR"/>
    <property type="match status" value="3"/>
</dbReference>
<feature type="transmembrane region" description="Helical" evidence="3">
    <location>
        <begin position="20"/>
        <end position="39"/>
    </location>
</feature>
<dbReference type="EMBL" id="UINC01014424">
    <property type="protein sequence ID" value="SVA61512.1"/>
    <property type="molecule type" value="Genomic_DNA"/>
</dbReference>
<keyword evidence="3" id="KW-0812">Transmembrane</keyword>
<evidence type="ECO:0000256" key="3">
    <source>
        <dbReference type="SAM" id="Phobius"/>
    </source>
</evidence>
<feature type="transmembrane region" description="Helical" evidence="3">
    <location>
        <begin position="75"/>
        <end position="92"/>
    </location>
</feature>
<dbReference type="InterPro" id="IPR011990">
    <property type="entry name" value="TPR-like_helical_dom_sf"/>
</dbReference>
<dbReference type="Pfam" id="PF13181">
    <property type="entry name" value="TPR_8"/>
    <property type="match status" value="3"/>
</dbReference>
<evidence type="ECO:0000313" key="4">
    <source>
        <dbReference type="EMBL" id="SVA61512.1"/>
    </source>
</evidence>
<proteinExistence type="predicted"/>
<keyword evidence="1" id="KW-0677">Repeat</keyword>
<dbReference type="PANTHER" id="PTHR44943:SF8">
    <property type="entry name" value="TPR REPEAT-CONTAINING PROTEIN MJ0263"/>
    <property type="match status" value="1"/>
</dbReference>
<keyword evidence="3" id="KW-1133">Transmembrane helix</keyword>
<accession>A0A381XAD9</accession>
<dbReference type="InterPro" id="IPR051685">
    <property type="entry name" value="Ycf3/AcsC/BcsC/TPR_MFPF"/>
</dbReference>
<keyword evidence="2" id="KW-0802">TPR repeat</keyword>